<keyword evidence="1" id="KW-0472">Membrane</keyword>
<dbReference type="AlphaFoldDB" id="A0A8H6JTE7"/>
<feature type="transmembrane region" description="Helical" evidence="1">
    <location>
        <begin position="117"/>
        <end position="137"/>
    </location>
</feature>
<feature type="transmembrane region" description="Helical" evidence="1">
    <location>
        <begin position="38"/>
        <end position="61"/>
    </location>
</feature>
<feature type="transmembrane region" description="Helical" evidence="1">
    <location>
        <begin position="7"/>
        <end position="26"/>
    </location>
</feature>
<proteinExistence type="predicted"/>
<evidence type="ECO:0000313" key="3">
    <source>
        <dbReference type="Proteomes" id="UP000652219"/>
    </source>
</evidence>
<accession>A0A8H6JTE7</accession>
<keyword evidence="1" id="KW-1133">Transmembrane helix</keyword>
<sequence length="181" mass="19757">MWHAVQTVHLITQAGLWLASVAALIFRPFTEFDPSKVAIAWACGAFTMFTNAINAMIFFPIHASHRLQPEETLEKTLKFRRYALMISTLFTLFIAGVDLAFASALVCGEELPTADVVASHVAALAVAVAVAVVAVDVRKIRQDLVEMRSAESADLEQLASVDPYADEEWRGHEGLGAIEAE</sequence>
<feature type="transmembrane region" description="Helical" evidence="1">
    <location>
        <begin position="82"/>
        <end position="105"/>
    </location>
</feature>
<dbReference type="Proteomes" id="UP000652219">
    <property type="component" value="Unassembled WGS sequence"/>
</dbReference>
<reference evidence="2 3" key="1">
    <citation type="journal article" date="2020" name="Phytopathology">
        <title>Genome Sequence Resources of Colletotrichum truncatum, C. plurivorum, C. musicola, and C. sojae: Four Species Pathogenic to Soybean (Glycine max).</title>
        <authorList>
            <person name="Rogerio F."/>
            <person name="Boufleur T.R."/>
            <person name="Ciampi-Guillardi M."/>
            <person name="Sukno S.A."/>
            <person name="Thon M.R."/>
            <person name="Massola Junior N.S."/>
            <person name="Baroncelli R."/>
        </authorList>
    </citation>
    <scope>NUCLEOTIDE SEQUENCE [LARGE SCALE GENOMIC DNA]</scope>
    <source>
        <strain evidence="2 3">LFN0009</strain>
    </source>
</reference>
<keyword evidence="1" id="KW-0812">Transmembrane</keyword>
<gene>
    <name evidence="2" type="ORF">CSOJ01_01720</name>
</gene>
<evidence type="ECO:0000256" key="1">
    <source>
        <dbReference type="SAM" id="Phobius"/>
    </source>
</evidence>
<dbReference type="EMBL" id="WIGN01000013">
    <property type="protein sequence ID" value="KAF6818767.1"/>
    <property type="molecule type" value="Genomic_DNA"/>
</dbReference>
<evidence type="ECO:0000313" key="2">
    <source>
        <dbReference type="EMBL" id="KAF6818767.1"/>
    </source>
</evidence>
<protein>
    <submittedName>
        <fullName evidence="2">Uncharacterized protein</fullName>
    </submittedName>
</protein>
<organism evidence="2 3">
    <name type="scientific">Colletotrichum sojae</name>
    <dbReference type="NCBI Taxonomy" id="2175907"/>
    <lineage>
        <taxon>Eukaryota</taxon>
        <taxon>Fungi</taxon>
        <taxon>Dikarya</taxon>
        <taxon>Ascomycota</taxon>
        <taxon>Pezizomycotina</taxon>
        <taxon>Sordariomycetes</taxon>
        <taxon>Hypocreomycetidae</taxon>
        <taxon>Glomerellales</taxon>
        <taxon>Glomerellaceae</taxon>
        <taxon>Colletotrichum</taxon>
        <taxon>Colletotrichum orchidearum species complex</taxon>
    </lineage>
</organism>
<keyword evidence="3" id="KW-1185">Reference proteome</keyword>
<name>A0A8H6JTE7_9PEZI</name>
<comment type="caution">
    <text evidence="2">The sequence shown here is derived from an EMBL/GenBank/DDBJ whole genome shotgun (WGS) entry which is preliminary data.</text>
</comment>